<dbReference type="Proteomes" id="UP001596292">
    <property type="component" value="Unassembled WGS sequence"/>
</dbReference>
<dbReference type="EMBL" id="JBHSWN010000001">
    <property type="protein sequence ID" value="MFC6788963.1"/>
    <property type="molecule type" value="Genomic_DNA"/>
</dbReference>
<dbReference type="SUPFAM" id="SSF56601">
    <property type="entry name" value="beta-lactamase/transpeptidase-like"/>
    <property type="match status" value="1"/>
</dbReference>
<dbReference type="InterPro" id="IPR001466">
    <property type="entry name" value="Beta-lactam-related"/>
</dbReference>
<evidence type="ECO:0000256" key="1">
    <source>
        <dbReference type="SAM" id="SignalP"/>
    </source>
</evidence>
<feature type="chain" id="PRO_5045535910" evidence="1">
    <location>
        <begin position="29"/>
        <end position="431"/>
    </location>
</feature>
<keyword evidence="3" id="KW-0378">Hydrolase</keyword>
<dbReference type="InterPro" id="IPR012338">
    <property type="entry name" value="Beta-lactam/transpept-like"/>
</dbReference>
<dbReference type="RefSeq" id="WP_378967498.1">
    <property type="nucleotide sequence ID" value="NZ_JBHSWN010000001.1"/>
</dbReference>
<evidence type="ECO:0000313" key="4">
    <source>
        <dbReference type="Proteomes" id="UP001596292"/>
    </source>
</evidence>
<dbReference type="EC" id="3.-.-.-" evidence="3"/>
<dbReference type="InterPro" id="IPR050789">
    <property type="entry name" value="Diverse_Enzym_Activities"/>
</dbReference>
<feature type="domain" description="Beta-lactamase-related" evidence="2">
    <location>
        <begin position="54"/>
        <end position="411"/>
    </location>
</feature>
<keyword evidence="1" id="KW-0732">Signal</keyword>
<evidence type="ECO:0000259" key="2">
    <source>
        <dbReference type="Pfam" id="PF00144"/>
    </source>
</evidence>
<dbReference type="GO" id="GO:0016787">
    <property type="term" value="F:hydrolase activity"/>
    <property type="evidence" value="ECO:0007669"/>
    <property type="project" value="UniProtKB-KW"/>
</dbReference>
<organism evidence="3 4">
    <name type="scientific">Methylobacterium komagatae</name>
    <dbReference type="NCBI Taxonomy" id="374425"/>
    <lineage>
        <taxon>Bacteria</taxon>
        <taxon>Pseudomonadati</taxon>
        <taxon>Pseudomonadota</taxon>
        <taxon>Alphaproteobacteria</taxon>
        <taxon>Hyphomicrobiales</taxon>
        <taxon>Methylobacteriaceae</taxon>
        <taxon>Methylobacterium</taxon>
    </lineage>
</organism>
<sequence>MPHTVKRSLRTGLLAFGLLAAGLGPSAAFDPAPAPVEAGQAGFDAARLKAIGDFVRRDIAAGKIPGMVLLVMRDGKPVMFDAFGERAPGSPMQRDSLHRIASTTKMFVTTAALRLYEQGRFKLTDPVATYLPELKDLKVFAGAESGTGTDVPPPEAAKRPPTVGDLMRHTAGLTYWWIGPLNAVRRNQREQDLEGLYSLTGEEMLAKLGQQPLLYQPGSTFEYSIATDVLGHLLERIEGKPLDRVVSEQVLQPLGLTDTVWQVDEARADRLAEPSQATLAKDPLAWVYGWLDLRKPPKRFSGGAGLASTAGDVGRLLQTLANGGEIDGVRLLSPKTVRFMLHSDQLAGLRGPRNNVEDGYGWSLVNPVRLATGAHTTPGAPGDVYWGGITGPRYMVDPTERLVVVAMFQAPSLRGHYYSLLRQMIYGAMIK</sequence>
<dbReference type="PANTHER" id="PTHR43283:SF3">
    <property type="entry name" value="BETA-LACTAMASE FAMILY PROTEIN (AFU_ORTHOLOGUE AFUA_5G07500)"/>
    <property type="match status" value="1"/>
</dbReference>
<comment type="caution">
    <text evidence="3">The sequence shown here is derived from an EMBL/GenBank/DDBJ whole genome shotgun (WGS) entry which is preliminary data.</text>
</comment>
<name>A0ABW2BEW1_9HYPH</name>
<reference evidence="4" key="1">
    <citation type="journal article" date="2019" name="Int. J. Syst. Evol. Microbiol.">
        <title>The Global Catalogue of Microorganisms (GCM) 10K type strain sequencing project: providing services to taxonomists for standard genome sequencing and annotation.</title>
        <authorList>
            <consortium name="The Broad Institute Genomics Platform"/>
            <consortium name="The Broad Institute Genome Sequencing Center for Infectious Disease"/>
            <person name="Wu L."/>
            <person name="Ma J."/>
        </authorList>
    </citation>
    <scope>NUCLEOTIDE SEQUENCE [LARGE SCALE GENOMIC DNA]</scope>
    <source>
        <strain evidence="4">CCUG 48316</strain>
    </source>
</reference>
<keyword evidence="4" id="KW-1185">Reference proteome</keyword>
<dbReference type="PANTHER" id="PTHR43283">
    <property type="entry name" value="BETA-LACTAMASE-RELATED"/>
    <property type="match status" value="1"/>
</dbReference>
<feature type="signal peptide" evidence="1">
    <location>
        <begin position="1"/>
        <end position="28"/>
    </location>
</feature>
<gene>
    <name evidence="3" type="ORF">ACFQE0_04570</name>
</gene>
<accession>A0ABW2BEW1</accession>
<dbReference type="Pfam" id="PF00144">
    <property type="entry name" value="Beta-lactamase"/>
    <property type="match status" value="1"/>
</dbReference>
<proteinExistence type="predicted"/>
<evidence type="ECO:0000313" key="3">
    <source>
        <dbReference type="EMBL" id="MFC6788963.1"/>
    </source>
</evidence>
<dbReference type="Gene3D" id="3.40.710.10">
    <property type="entry name" value="DD-peptidase/beta-lactamase superfamily"/>
    <property type="match status" value="1"/>
</dbReference>
<protein>
    <submittedName>
        <fullName evidence="3">Serine hydrolase domain-containing protein</fullName>
        <ecNumber evidence="3">3.-.-.-</ecNumber>
    </submittedName>
</protein>